<dbReference type="GO" id="GO:0016788">
    <property type="term" value="F:hydrolase activity, acting on ester bonds"/>
    <property type="evidence" value="ECO:0007669"/>
    <property type="project" value="UniProtKB-ARBA"/>
</dbReference>
<dbReference type="InterPro" id="IPR036514">
    <property type="entry name" value="SGNH_hydro_sf"/>
</dbReference>
<evidence type="ECO:0000313" key="3">
    <source>
        <dbReference type="Proteomes" id="UP000051547"/>
    </source>
</evidence>
<organism evidence="2 3">
    <name type="scientific">OM182 bacterium BACL3 MAG-120920-bin41</name>
    <dbReference type="NCBI Taxonomy" id="1655580"/>
    <lineage>
        <taxon>Bacteria</taxon>
        <taxon>Pseudomonadati</taxon>
        <taxon>Pseudomonadota</taxon>
        <taxon>Gammaproteobacteria</taxon>
        <taxon>OMG group</taxon>
        <taxon>OM182 clade</taxon>
    </lineage>
</organism>
<dbReference type="Gene3D" id="3.40.50.1110">
    <property type="entry name" value="SGNH hydrolase"/>
    <property type="match status" value="1"/>
</dbReference>
<feature type="chain" id="PRO_5006587017" description="SGNH hydrolase-type esterase domain-containing protein" evidence="1">
    <location>
        <begin position="24"/>
        <end position="263"/>
    </location>
</feature>
<evidence type="ECO:0008006" key="4">
    <source>
        <dbReference type="Google" id="ProtNLM"/>
    </source>
</evidence>
<dbReference type="SUPFAM" id="SSF52266">
    <property type="entry name" value="SGNH hydrolase"/>
    <property type="match status" value="1"/>
</dbReference>
<gene>
    <name evidence="2" type="ORF">ABR72_00285</name>
</gene>
<feature type="signal peptide" evidence="1">
    <location>
        <begin position="1"/>
        <end position="23"/>
    </location>
</feature>
<comment type="caution">
    <text evidence="2">The sequence shown here is derived from an EMBL/GenBank/DDBJ whole genome shotgun (WGS) entry which is preliminary data.</text>
</comment>
<sequence>MNNFKRWVFAGVVACLVTPAILAQPIKIKKLDDPAPAQVLFVGNSYFYYNDSLHNHVNRLVQAHDKGLAERIAYKSATIGGAALNHHDVAGHLEHGRLGLEKPFDLVILQGGSGEPLRESRRRIFTETARRHSAAIRETGAEVALYMTPAYSDVHSRYDPDMIDKIASLYIETANEIGALVIPVGLAFEEAYKRKPDMILHKFFDGSHPELEGTYLAACVVFASLYNESPVGNSYTYFGEISAEDAAFLQQVAQDVVADFFKR</sequence>
<protein>
    <recommendedName>
        <fullName evidence="4">SGNH hydrolase-type esterase domain-containing protein</fullName>
    </recommendedName>
</protein>
<dbReference type="EMBL" id="LIBE01000258">
    <property type="protein sequence ID" value="KRO81765.1"/>
    <property type="molecule type" value="Genomic_DNA"/>
</dbReference>
<accession>A0A0R2T3A1</accession>
<evidence type="ECO:0000256" key="1">
    <source>
        <dbReference type="SAM" id="SignalP"/>
    </source>
</evidence>
<name>A0A0R2T3A1_9GAMM</name>
<reference evidence="2 3" key="1">
    <citation type="submission" date="2015-10" db="EMBL/GenBank/DDBJ databases">
        <title>Metagenome-Assembled Genomes uncover a global brackish microbiome.</title>
        <authorList>
            <person name="Hugerth L.W."/>
            <person name="Larsson J."/>
            <person name="Alneberg J."/>
            <person name="Lindh M.V."/>
            <person name="Legrand C."/>
            <person name="Pinhassi J."/>
            <person name="Andersson A.F."/>
        </authorList>
    </citation>
    <scope>NUCLEOTIDE SEQUENCE [LARGE SCALE GENOMIC DNA]</scope>
    <source>
        <strain evidence="2">BACL4 MAG-120920-bin41</strain>
    </source>
</reference>
<keyword evidence="1" id="KW-0732">Signal</keyword>
<evidence type="ECO:0000313" key="2">
    <source>
        <dbReference type="EMBL" id="KRO81765.1"/>
    </source>
</evidence>
<dbReference type="Proteomes" id="UP000051547">
    <property type="component" value="Unassembled WGS sequence"/>
</dbReference>
<dbReference type="AlphaFoldDB" id="A0A0R2T3A1"/>
<proteinExistence type="predicted"/>